<dbReference type="Pfam" id="PF00881">
    <property type="entry name" value="Nitroreductase"/>
    <property type="match status" value="1"/>
</dbReference>
<evidence type="ECO:0000313" key="2">
    <source>
        <dbReference type="EMBL" id="TWT59374.1"/>
    </source>
</evidence>
<dbReference type="Gene3D" id="3.40.109.10">
    <property type="entry name" value="NADH Oxidase"/>
    <property type="match status" value="1"/>
</dbReference>
<organism evidence="2 3">
    <name type="scientific">Rubinisphaera italica</name>
    <dbReference type="NCBI Taxonomy" id="2527969"/>
    <lineage>
        <taxon>Bacteria</taxon>
        <taxon>Pseudomonadati</taxon>
        <taxon>Planctomycetota</taxon>
        <taxon>Planctomycetia</taxon>
        <taxon>Planctomycetales</taxon>
        <taxon>Planctomycetaceae</taxon>
        <taxon>Rubinisphaera</taxon>
    </lineage>
</organism>
<gene>
    <name evidence="2" type="ORF">Pan54_00750</name>
</gene>
<dbReference type="EMBL" id="SJPG01000001">
    <property type="protein sequence ID" value="TWT59374.1"/>
    <property type="molecule type" value="Genomic_DNA"/>
</dbReference>
<dbReference type="GO" id="GO:0016491">
    <property type="term" value="F:oxidoreductase activity"/>
    <property type="evidence" value="ECO:0007669"/>
    <property type="project" value="InterPro"/>
</dbReference>
<sequence length="213" mass="23694">MSSELFARIVHARCTEKVLAEEPLPASGKSLANEILELAAWAPFHRPANDVHLQDSELKALMPWRFYVLDDSACRQLREELMEKDSSNVMRMLATADCMVQVTWLPNPPQTELPEKILFEASLENMEHLAAASAAVQNLLLAATANGIRNYWSSGGVLRSPEVFDRLGIPTQEILLGSLFFSPQDVQSGTIATSKLRDKRGPLTGWVKRVHLS</sequence>
<accession>A0A5C5X943</accession>
<dbReference type="PANTHER" id="PTHR43821:SF1">
    <property type="entry name" value="NAD(P)H NITROREDUCTASE YDJA-RELATED"/>
    <property type="match status" value="1"/>
</dbReference>
<dbReference type="InterPro" id="IPR029479">
    <property type="entry name" value="Nitroreductase"/>
</dbReference>
<evidence type="ECO:0000313" key="3">
    <source>
        <dbReference type="Proteomes" id="UP000316095"/>
    </source>
</evidence>
<dbReference type="PANTHER" id="PTHR43821">
    <property type="entry name" value="NAD(P)H NITROREDUCTASE YDJA-RELATED"/>
    <property type="match status" value="1"/>
</dbReference>
<evidence type="ECO:0000259" key="1">
    <source>
        <dbReference type="Pfam" id="PF00881"/>
    </source>
</evidence>
<dbReference type="RefSeq" id="WP_146501524.1">
    <property type="nucleotide sequence ID" value="NZ_SJPG01000001.1"/>
</dbReference>
<protein>
    <submittedName>
        <fullName evidence="2">Putative oxidoreductase</fullName>
    </submittedName>
</protein>
<dbReference type="SUPFAM" id="SSF55469">
    <property type="entry name" value="FMN-dependent nitroreductase-like"/>
    <property type="match status" value="1"/>
</dbReference>
<comment type="caution">
    <text evidence="2">The sequence shown here is derived from an EMBL/GenBank/DDBJ whole genome shotgun (WGS) entry which is preliminary data.</text>
</comment>
<keyword evidence="3" id="KW-1185">Reference proteome</keyword>
<proteinExistence type="predicted"/>
<reference evidence="2 3" key="1">
    <citation type="submission" date="2019-02" db="EMBL/GenBank/DDBJ databases">
        <title>Deep-cultivation of Planctomycetes and their phenomic and genomic characterization uncovers novel biology.</title>
        <authorList>
            <person name="Wiegand S."/>
            <person name="Jogler M."/>
            <person name="Boedeker C."/>
            <person name="Pinto D."/>
            <person name="Vollmers J."/>
            <person name="Rivas-Marin E."/>
            <person name="Kohn T."/>
            <person name="Peeters S.H."/>
            <person name="Heuer A."/>
            <person name="Rast P."/>
            <person name="Oberbeckmann S."/>
            <person name="Bunk B."/>
            <person name="Jeske O."/>
            <person name="Meyerdierks A."/>
            <person name="Storesund J.E."/>
            <person name="Kallscheuer N."/>
            <person name="Luecker S."/>
            <person name="Lage O.M."/>
            <person name="Pohl T."/>
            <person name="Merkel B.J."/>
            <person name="Hornburger P."/>
            <person name="Mueller R.-W."/>
            <person name="Bruemmer F."/>
            <person name="Labrenz M."/>
            <person name="Spormann A.M."/>
            <person name="Op Den Camp H."/>
            <person name="Overmann J."/>
            <person name="Amann R."/>
            <person name="Jetten M.S.M."/>
            <person name="Mascher T."/>
            <person name="Medema M.H."/>
            <person name="Devos D.P."/>
            <person name="Kaster A.-K."/>
            <person name="Ovreas L."/>
            <person name="Rohde M."/>
            <person name="Galperin M.Y."/>
            <person name="Jogler C."/>
        </authorList>
    </citation>
    <scope>NUCLEOTIDE SEQUENCE [LARGE SCALE GENOMIC DNA]</scope>
    <source>
        <strain evidence="2 3">Pan54</strain>
    </source>
</reference>
<dbReference type="OrthoDB" id="214452at2"/>
<dbReference type="InterPro" id="IPR052530">
    <property type="entry name" value="NAD(P)H_nitroreductase"/>
</dbReference>
<dbReference type="Proteomes" id="UP000316095">
    <property type="component" value="Unassembled WGS sequence"/>
</dbReference>
<feature type="domain" description="Nitroreductase" evidence="1">
    <location>
        <begin position="34"/>
        <end position="175"/>
    </location>
</feature>
<name>A0A5C5X943_9PLAN</name>
<dbReference type="InterPro" id="IPR000415">
    <property type="entry name" value="Nitroreductase-like"/>
</dbReference>
<dbReference type="AlphaFoldDB" id="A0A5C5X943"/>